<dbReference type="OrthoDB" id="4774469at2"/>
<dbReference type="STRING" id="1193518.BN13_670033"/>
<feature type="transmembrane region" description="Helical" evidence="1">
    <location>
        <begin position="47"/>
        <end position="80"/>
    </location>
</feature>
<name>A0A077MG02_9MICO</name>
<evidence type="ECO:0000256" key="1">
    <source>
        <dbReference type="SAM" id="Phobius"/>
    </source>
</evidence>
<dbReference type="RefSeq" id="WP_048546811.1">
    <property type="nucleotide sequence ID" value="NZ_HF571038.1"/>
</dbReference>
<sequence>MFATVQQSVALVLGIGAFGLEVFALVDALRRRPDAFAASGKRTKQFWTLMLAAAAAIGFVVLFSPLTLFGLIAVVAAAVYLTDVRPALDEVTRGGGRMGPYGPW</sequence>
<evidence type="ECO:0000313" key="3">
    <source>
        <dbReference type="Proteomes" id="UP000035720"/>
    </source>
</evidence>
<comment type="caution">
    <text evidence="2">The sequence shown here is derived from an EMBL/GenBank/DDBJ whole genome shotgun (WGS) entry which is preliminary data.</text>
</comment>
<accession>A0A077MG02</accession>
<dbReference type="AlphaFoldDB" id="A0A077MG02"/>
<gene>
    <name evidence="2" type="ORF">BN13_670033</name>
</gene>
<keyword evidence="3" id="KW-1185">Reference proteome</keyword>
<keyword evidence="1" id="KW-0812">Transmembrane</keyword>
<evidence type="ECO:0000313" key="2">
    <source>
        <dbReference type="EMBL" id="CCI54303.1"/>
    </source>
</evidence>
<dbReference type="InterPro" id="IPR019662">
    <property type="entry name" value="DUF2516"/>
</dbReference>
<dbReference type="Proteomes" id="UP000035720">
    <property type="component" value="Unassembled WGS sequence"/>
</dbReference>
<dbReference type="EMBL" id="CAJC01000180">
    <property type="protein sequence ID" value="CCI54303.1"/>
    <property type="molecule type" value="Genomic_DNA"/>
</dbReference>
<keyword evidence="1" id="KW-1133">Transmembrane helix</keyword>
<organism evidence="2 3">
    <name type="scientific">Nostocoides jenkinsii Ben 74</name>
    <dbReference type="NCBI Taxonomy" id="1193518"/>
    <lineage>
        <taxon>Bacteria</taxon>
        <taxon>Bacillati</taxon>
        <taxon>Actinomycetota</taxon>
        <taxon>Actinomycetes</taxon>
        <taxon>Micrococcales</taxon>
        <taxon>Intrasporangiaceae</taxon>
        <taxon>Nostocoides</taxon>
    </lineage>
</organism>
<keyword evidence="1" id="KW-0472">Membrane</keyword>
<reference evidence="2 3" key="1">
    <citation type="journal article" date="2013" name="ISME J.">
        <title>A metabolic model for members of the genus Tetrasphaera involved in enhanced biological phosphorus removal.</title>
        <authorList>
            <person name="Kristiansen R."/>
            <person name="Nguyen H.T.T."/>
            <person name="Saunders A.M."/>
            <person name="Nielsen J.L."/>
            <person name="Wimmer R."/>
            <person name="Le V.Q."/>
            <person name="McIlroy S.J."/>
            <person name="Petrovski S."/>
            <person name="Seviour R.J."/>
            <person name="Calteau A."/>
            <person name="Nielsen K.L."/>
            <person name="Nielsen P.H."/>
        </authorList>
    </citation>
    <scope>NUCLEOTIDE SEQUENCE [LARGE SCALE GENOMIC DNA]</scope>
    <source>
        <strain evidence="2 3">Ben 74</strain>
    </source>
</reference>
<dbReference type="Pfam" id="PF10724">
    <property type="entry name" value="DUF2516"/>
    <property type="match status" value="1"/>
</dbReference>
<protein>
    <submittedName>
        <fullName evidence="2">Putative integral membrane protein</fullName>
    </submittedName>
</protein>
<proteinExistence type="predicted"/>
<feature type="transmembrane region" description="Helical" evidence="1">
    <location>
        <begin position="6"/>
        <end position="26"/>
    </location>
</feature>